<feature type="transmembrane region" description="Helical" evidence="9">
    <location>
        <begin position="72"/>
        <end position="91"/>
    </location>
</feature>
<dbReference type="OrthoDB" id="9810350at2"/>
<dbReference type="PANTHER" id="PTHR30266">
    <property type="entry name" value="MECHANOSENSITIVE CHANNEL MSCL"/>
    <property type="match status" value="1"/>
</dbReference>
<dbReference type="InterPro" id="IPR036019">
    <property type="entry name" value="MscL_channel"/>
</dbReference>
<reference evidence="10 11" key="1">
    <citation type="submission" date="2016-12" db="EMBL/GenBank/DDBJ databases">
        <title>Genomic comparison of strains in the 'Actinomyces naeslundii' group.</title>
        <authorList>
            <person name="Mughal S.R."/>
            <person name="Do T."/>
            <person name="Gilbert S.C."/>
            <person name="Witherden E.A."/>
            <person name="Didelot X."/>
            <person name="Beighton D."/>
        </authorList>
    </citation>
    <scope>NUCLEOTIDE SEQUENCE [LARGE SCALE GENOMIC DNA]</scope>
    <source>
        <strain evidence="10 11">P6N</strain>
    </source>
</reference>
<evidence type="ECO:0000256" key="5">
    <source>
        <dbReference type="ARBA" id="ARBA00022989"/>
    </source>
</evidence>
<evidence type="ECO:0000256" key="8">
    <source>
        <dbReference type="ARBA" id="ARBA00023303"/>
    </source>
</evidence>
<evidence type="ECO:0000256" key="4">
    <source>
        <dbReference type="ARBA" id="ARBA00022692"/>
    </source>
</evidence>
<dbReference type="EMBL" id="MSKL01000023">
    <property type="protein sequence ID" value="OLO48659.1"/>
    <property type="molecule type" value="Genomic_DNA"/>
</dbReference>
<keyword evidence="7 9" id="KW-0472">Membrane</keyword>
<evidence type="ECO:0000256" key="1">
    <source>
        <dbReference type="ARBA" id="ARBA00004141"/>
    </source>
</evidence>
<keyword evidence="8" id="KW-0407">Ion channel</keyword>
<dbReference type="InterPro" id="IPR037673">
    <property type="entry name" value="MSC/AndL"/>
</dbReference>
<dbReference type="PANTHER" id="PTHR30266:SF2">
    <property type="entry name" value="LARGE-CONDUCTANCE MECHANOSENSITIVE CHANNEL"/>
    <property type="match status" value="1"/>
</dbReference>
<evidence type="ECO:0000256" key="7">
    <source>
        <dbReference type="ARBA" id="ARBA00023136"/>
    </source>
</evidence>
<protein>
    <submittedName>
        <fullName evidence="10">Mechanosensitive ion channel protein MscL</fullName>
    </submittedName>
</protein>
<dbReference type="NCBIfam" id="TIGR00220">
    <property type="entry name" value="mscL"/>
    <property type="match status" value="1"/>
</dbReference>
<dbReference type="RefSeq" id="WP_075418504.1">
    <property type="nucleotide sequence ID" value="NZ_MSKL01000023.1"/>
</dbReference>
<dbReference type="Pfam" id="PF01741">
    <property type="entry name" value="MscL"/>
    <property type="match status" value="1"/>
</dbReference>
<dbReference type="GO" id="GO:0016020">
    <property type="term" value="C:membrane"/>
    <property type="evidence" value="ECO:0007669"/>
    <property type="project" value="UniProtKB-SubCell"/>
</dbReference>
<evidence type="ECO:0000256" key="9">
    <source>
        <dbReference type="SAM" id="Phobius"/>
    </source>
</evidence>
<keyword evidence="3" id="KW-1003">Cell membrane</keyword>
<evidence type="ECO:0000256" key="2">
    <source>
        <dbReference type="ARBA" id="ARBA00022448"/>
    </source>
</evidence>
<dbReference type="InterPro" id="IPR001185">
    <property type="entry name" value="MS_channel"/>
</dbReference>
<dbReference type="SUPFAM" id="SSF81330">
    <property type="entry name" value="Gated mechanosensitive channel"/>
    <property type="match status" value="1"/>
</dbReference>
<keyword evidence="6" id="KW-0406">Ion transport</keyword>
<evidence type="ECO:0000256" key="6">
    <source>
        <dbReference type="ARBA" id="ARBA00023065"/>
    </source>
</evidence>
<dbReference type="Proteomes" id="UP000186394">
    <property type="component" value="Unassembled WGS sequence"/>
</dbReference>
<dbReference type="PRINTS" id="PR01264">
    <property type="entry name" value="MECHCHANNEL"/>
</dbReference>
<proteinExistence type="predicted"/>
<organism evidence="10 11">
    <name type="scientific">Actinomyces oris</name>
    <dbReference type="NCBI Taxonomy" id="544580"/>
    <lineage>
        <taxon>Bacteria</taxon>
        <taxon>Bacillati</taxon>
        <taxon>Actinomycetota</taxon>
        <taxon>Actinomycetes</taxon>
        <taxon>Actinomycetales</taxon>
        <taxon>Actinomycetaceae</taxon>
        <taxon>Actinomyces</taxon>
    </lineage>
</organism>
<accession>A0A1Q8VKQ3</accession>
<gene>
    <name evidence="10" type="ORF">BKH28_09145</name>
</gene>
<sequence length="133" mass="14560">MIKGFKEFIAQGNALELAVAVIIGAAFKPIVDAITKVILDIIGQIVGQPNFDSIGQFKIFASSTEYIQPGTILTAVVNFFFIAIAVYFAIVMPMNKIKERMAKQKAEEEANEVTDVELLTEIRDLLSANAAKH</sequence>
<evidence type="ECO:0000313" key="11">
    <source>
        <dbReference type="Proteomes" id="UP000186394"/>
    </source>
</evidence>
<keyword evidence="4 9" id="KW-0812">Transmembrane</keyword>
<keyword evidence="5 9" id="KW-1133">Transmembrane helix</keyword>
<dbReference type="Gene3D" id="1.10.1200.120">
    <property type="entry name" value="Large-conductance mechanosensitive channel, MscL, domain 1"/>
    <property type="match status" value="1"/>
</dbReference>
<comment type="caution">
    <text evidence="10">The sequence shown here is derived from an EMBL/GenBank/DDBJ whole genome shotgun (WGS) entry which is preliminary data.</text>
</comment>
<dbReference type="GO" id="GO:0008381">
    <property type="term" value="F:mechanosensitive monoatomic ion channel activity"/>
    <property type="evidence" value="ECO:0007669"/>
    <property type="project" value="InterPro"/>
</dbReference>
<evidence type="ECO:0000256" key="3">
    <source>
        <dbReference type="ARBA" id="ARBA00022475"/>
    </source>
</evidence>
<keyword evidence="2" id="KW-0813">Transport</keyword>
<dbReference type="AlphaFoldDB" id="A0A1Q8VKQ3"/>
<name>A0A1Q8VKQ3_9ACTO</name>
<evidence type="ECO:0000313" key="10">
    <source>
        <dbReference type="EMBL" id="OLO48659.1"/>
    </source>
</evidence>
<comment type="subcellular location">
    <subcellularLocation>
        <location evidence="1">Membrane</location>
        <topology evidence="1">Multi-pass membrane protein</topology>
    </subcellularLocation>
</comment>